<evidence type="ECO:0000313" key="1">
    <source>
        <dbReference type="EMBL" id="CAK7328328.1"/>
    </source>
</evidence>
<organism evidence="1 2">
    <name type="scientific">Dovyalis caffra</name>
    <dbReference type="NCBI Taxonomy" id="77055"/>
    <lineage>
        <taxon>Eukaryota</taxon>
        <taxon>Viridiplantae</taxon>
        <taxon>Streptophyta</taxon>
        <taxon>Embryophyta</taxon>
        <taxon>Tracheophyta</taxon>
        <taxon>Spermatophyta</taxon>
        <taxon>Magnoliopsida</taxon>
        <taxon>eudicotyledons</taxon>
        <taxon>Gunneridae</taxon>
        <taxon>Pentapetalae</taxon>
        <taxon>rosids</taxon>
        <taxon>fabids</taxon>
        <taxon>Malpighiales</taxon>
        <taxon>Salicaceae</taxon>
        <taxon>Flacourtieae</taxon>
        <taxon>Dovyalis</taxon>
    </lineage>
</organism>
<protein>
    <submittedName>
        <fullName evidence="1">Uncharacterized protein</fullName>
    </submittedName>
</protein>
<keyword evidence="2" id="KW-1185">Reference proteome</keyword>
<gene>
    <name evidence="1" type="ORF">DCAF_LOCUS6050</name>
</gene>
<comment type="caution">
    <text evidence="1">The sequence shown here is derived from an EMBL/GenBank/DDBJ whole genome shotgun (WGS) entry which is preliminary data.</text>
</comment>
<evidence type="ECO:0000313" key="2">
    <source>
        <dbReference type="Proteomes" id="UP001314170"/>
    </source>
</evidence>
<proteinExistence type="predicted"/>
<dbReference type="AlphaFoldDB" id="A0AAV1R4J4"/>
<reference evidence="1 2" key="1">
    <citation type="submission" date="2024-01" db="EMBL/GenBank/DDBJ databases">
        <authorList>
            <person name="Waweru B."/>
        </authorList>
    </citation>
    <scope>NUCLEOTIDE SEQUENCE [LARGE SCALE GENOMIC DNA]</scope>
</reference>
<dbReference type="Proteomes" id="UP001314170">
    <property type="component" value="Unassembled WGS sequence"/>
</dbReference>
<name>A0AAV1R4J4_9ROSI</name>
<sequence length="117" mass="13587">MNGRNRDKGAEGNNGDGIVVVWCGSVVVGFKYERRNNNRLFSGCVTNSGLGEKTMDGCFFIKRERHWMEEMVVDRMRLRAKKGGLKNSIKIARWLCFWQERWMALRVGEGGRKNWEI</sequence>
<accession>A0AAV1R4J4</accession>
<dbReference type="EMBL" id="CAWUPB010000893">
    <property type="protein sequence ID" value="CAK7328328.1"/>
    <property type="molecule type" value="Genomic_DNA"/>
</dbReference>